<feature type="compositionally biased region" description="Acidic residues" evidence="3">
    <location>
        <begin position="1461"/>
        <end position="1474"/>
    </location>
</feature>
<dbReference type="Pfam" id="PF12783">
    <property type="entry name" value="Sec7-like_HUS"/>
    <property type="match status" value="1"/>
</dbReference>
<dbReference type="GO" id="GO:0006891">
    <property type="term" value="P:intra-Golgi vesicle-mediated transport"/>
    <property type="evidence" value="ECO:0007669"/>
    <property type="project" value="EnsemblFungi"/>
</dbReference>
<protein>
    <recommendedName>
        <fullName evidence="4">SEC7 domain-containing protein</fullName>
    </recommendedName>
</protein>
<dbReference type="EMBL" id="CH981526">
    <property type="protein sequence ID" value="EDK44714.1"/>
    <property type="molecule type" value="Genomic_DNA"/>
</dbReference>
<feature type="domain" description="SEC7" evidence="4">
    <location>
        <begin position="744"/>
        <end position="932"/>
    </location>
</feature>
<dbReference type="InterPro" id="IPR035999">
    <property type="entry name" value="Sec7_dom_sf"/>
</dbReference>
<dbReference type="GO" id="GO:0140455">
    <property type="term" value="P:cytoplasm protein quality control"/>
    <property type="evidence" value="ECO:0007669"/>
    <property type="project" value="EnsemblFungi"/>
</dbReference>
<dbReference type="PANTHER" id="PTHR10663">
    <property type="entry name" value="GUANYL-NUCLEOTIDE EXCHANGE FACTOR"/>
    <property type="match status" value="1"/>
</dbReference>
<proteinExistence type="predicted"/>
<dbReference type="CDD" id="cd00171">
    <property type="entry name" value="Sec7"/>
    <property type="match status" value="1"/>
</dbReference>
<reference evidence="5 6" key="1">
    <citation type="journal article" date="2009" name="Nature">
        <title>Evolution of pathogenicity and sexual reproduction in eight Candida genomes.</title>
        <authorList>
            <person name="Butler G."/>
            <person name="Rasmussen M.D."/>
            <person name="Lin M.F."/>
            <person name="Santos M.A."/>
            <person name="Sakthikumar S."/>
            <person name="Munro C.A."/>
            <person name="Rheinbay E."/>
            <person name="Grabherr M."/>
            <person name="Forche A."/>
            <person name="Reedy J.L."/>
            <person name="Agrafioti I."/>
            <person name="Arnaud M.B."/>
            <person name="Bates S."/>
            <person name="Brown A.J."/>
            <person name="Brunke S."/>
            <person name="Costanzo M.C."/>
            <person name="Fitzpatrick D.A."/>
            <person name="de Groot P.W."/>
            <person name="Harris D."/>
            <person name="Hoyer L.L."/>
            <person name="Hube B."/>
            <person name="Klis F.M."/>
            <person name="Kodira C."/>
            <person name="Lennard N."/>
            <person name="Logue M.E."/>
            <person name="Martin R."/>
            <person name="Neiman A.M."/>
            <person name="Nikolaou E."/>
            <person name="Quail M.A."/>
            <person name="Quinn J."/>
            <person name="Santos M.C."/>
            <person name="Schmitzberger F.F."/>
            <person name="Sherlock G."/>
            <person name="Shah P."/>
            <person name="Silverstein K.A."/>
            <person name="Skrzypek M.S."/>
            <person name="Soll D."/>
            <person name="Staggs R."/>
            <person name="Stansfield I."/>
            <person name="Stumpf M.P."/>
            <person name="Sudbery P.E."/>
            <person name="Srikantha T."/>
            <person name="Zeng Q."/>
            <person name="Berman J."/>
            <person name="Berriman M."/>
            <person name="Heitman J."/>
            <person name="Gow N.A."/>
            <person name="Lorenz M.C."/>
            <person name="Birren B.W."/>
            <person name="Kellis M."/>
            <person name="Cuomo C.A."/>
        </authorList>
    </citation>
    <scope>NUCLEOTIDE SEQUENCE [LARGE SCALE GENOMIC DNA]</scope>
    <source>
        <strain evidence="6">ATCC 11503 / BCRC 21390 / CBS 2605 / JCM 1781 / NBRC 1676 / NRRL YB-4239</strain>
    </source>
</reference>
<feature type="region of interest" description="Disordered" evidence="3">
    <location>
        <begin position="367"/>
        <end position="393"/>
    </location>
</feature>
<comment type="subcellular location">
    <subcellularLocation>
        <location evidence="2">Cytoplasmic vesicle</location>
        <location evidence="2">COPI-coated vesicle membrane</location>
    </subcellularLocation>
</comment>
<dbReference type="FunFam" id="1.10.1000.11:FF:000003">
    <property type="entry name" value="Brefeldin A-inhibited guanine nucleotide-exchange protein 1"/>
    <property type="match status" value="1"/>
</dbReference>
<dbReference type="InterPro" id="IPR016024">
    <property type="entry name" value="ARM-type_fold"/>
</dbReference>
<dbReference type="Gene3D" id="1.10.220.20">
    <property type="match status" value="1"/>
</dbReference>
<dbReference type="FunFam" id="1.10.220.20:FF:000002">
    <property type="entry name" value="Brefeldin A-inhibited guanine nucleotide-exchange protein 1"/>
    <property type="match status" value="1"/>
</dbReference>
<keyword evidence="1" id="KW-0963">Cytoplasm</keyword>
<dbReference type="GO" id="GO:0006888">
    <property type="term" value="P:endoplasmic reticulum to Golgi vesicle-mediated transport"/>
    <property type="evidence" value="ECO:0007669"/>
    <property type="project" value="EnsemblFungi"/>
</dbReference>
<evidence type="ECO:0000256" key="1">
    <source>
        <dbReference type="ARBA" id="ARBA00022490"/>
    </source>
</evidence>
<dbReference type="Pfam" id="PF09324">
    <property type="entry name" value="Sec7-like_HDS"/>
    <property type="match status" value="1"/>
</dbReference>
<dbReference type="GO" id="GO:0000045">
    <property type="term" value="P:autophagosome assembly"/>
    <property type="evidence" value="ECO:0007669"/>
    <property type="project" value="EnsemblFungi"/>
</dbReference>
<feature type="region of interest" description="Disordered" evidence="3">
    <location>
        <begin position="101"/>
        <end position="121"/>
    </location>
</feature>
<dbReference type="STRING" id="379508.A5DZV6"/>
<dbReference type="GeneID" id="5233166"/>
<dbReference type="GO" id="GO:0005770">
    <property type="term" value="C:late endosome"/>
    <property type="evidence" value="ECO:0007669"/>
    <property type="project" value="EnsemblFungi"/>
</dbReference>
<dbReference type="OrthoDB" id="18431at2759"/>
<feature type="compositionally biased region" description="Low complexity" evidence="3">
    <location>
        <begin position="105"/>
        <end position="120"/>
    </location>
</feature>
<dbReference type="GO" id="GO:0032012">
    <property type="term" value="P:regulation of ARF protein signal transduction"/>
    <property type="evidence" value="ECO:0007669"/>
    <property type="project" value="InterPro"/>
</dbReference>
<dbReference type="OMA" id="EVMCAYI"/>
<organism evidence="5 6">
    <name type="scientific">Lodderomyces elongisporus (strain ATCC 11503 / CBS 2605 / JCM 1781 / NBRC 1676 / NRRL YB-4239)</name>
    <name type="common">Yeast</name>
    <name type="synonym">Saccharomyces elongisporus</name>
    <dbReference type="NCBI Taxonomy" id="379508"/>
    <lineage>
        <taxon>Eukaryota</taxon>
        <taxon>Fungi</taxon>
        <taxon>Dikarya</taxon>
        <taxon>Ascomycota</taxon>
        <taxon>Saccharomycotina</taxon>
        <taxon>Pichiomycetes</taxon>
        <taxon>Debaryomycetaceae</taxon>
        <taxon>Candida/Lodderomyces clade</taxon>
        <taxon>Lodderomyces</taxon>
    </lineage>
</organism>
<evidence type="ECO:0000313" key="5">
    <source>
        <dbReference type="EMBL" id="EDK44714.1"/>
    </source>
</evidence>
<evidence type="ECO:0000259" key="4">
    <source>
        <dbReference type="PROSITE" id="PS50190"/>
    </source>
</evidence>
<dbReference type="InterPro" id="IPR046455">
    <property type="entry name" value="Sec7/BIG1-like_C"/>
</dbReference>
<dbReference type="Gene3D" id="1.10.1000.11">
    <property type="entry name" value="Arf Nucleotide-binding Site Opener,domain 2"/>
    <property type="match status" value="1"/>
</dbReference>
<feature type="compositionally biased region" description="Polar residues" evidence="3">
    <location>
        <begin position="1"/>
        <end position="19"/>
    </location>
</feature>
<dbReference type="InterPro" id="IPR032691">
    <property type="entry name" value="Mon2/Sec7/BIG1-like_HUS"/>
</dbReference>
<feature type="region of interest" description="Disordered" evidence="3">
    <location>
        <begin position="1"/>
        <end position="87"/>
    </location>
</feature>
<gene>
    <name evidence="5" type="ORF">LELG_02893</name>
</gene>
<dbReference type="FunCoup" id="A5DZV6">
    <property type="interactions" value="1052"/>
</dbReference>
<dbReference type="HOGENOM" id="CLU_000691_1_1_1"/>
<keyword evidence="6" id="KW-1185">Reference proteome</keyword>
<dbReference type="InterPro" id="IPR015403">
    <property type="entry name" value="Mon2/Sec7/BIG1-like_HDS"/>
</dbReference>
<evidence type="ECO:0000256" key="2">
    <source>
        <dbReference type="ARBA" id="ARBA00060451"/>
    </source>
</evidence>
<dbReference type="GO" id="GO:0005829">
    <property type="term" value="C:cytosol"/>
    <property type="evidence" value="ECO:0007669"/>
    <property type="project" value="EnsemblFungi"/>
</dbReference>
<feature type="compositionally biased region" description="Acidic residues" evidence="3">
    <location>
        <begin position="1675"/>
        <end position="1684"/>
    </location>
</feature>
<evidence type="ECO:0000256" key="3">
    <source>
        <dbReference type="SAM" id="MobiDB-lite"/>
    </source>
</evidence>
<dbReference type="InterPro" id="IPR000904">
    <property type="entry name" value="Sec7_dom"/>
</dbReference>
<feature type="region of interest" description="Disordered" evidence="3">
    <location>
        <begin position="1442"/>
        <end position="1474"/>
    </location>
</feature>
<dbReference type="GO" id="GO:0005802">
    <property type="term" value="C:trans-Golgi network"/>
    <property type="evidence" value="ECO:0007669"/>
    <property type="project" value="EnsemblFungi"/>
</dbReference>
<evidence type="ECO:0000313" key="6">
    <source>
        <dbReference type="Proteomes" id="UP000001996"/>
    </source>
</evidence>
<name>A5DZV6_LODEL</name>
<dbReference type="eggNOG" id="KOG0929">
    <property type="taxonomic scope" value="Eukaryota"/>
</dbReference>
<feature type="compositionally biased region" description="Basic and acidic residues" evidence="3">
    <location>
        <begin position="1442"/>
        <end position="1452"/>
    </location>
</feature>
<dbReference type="SUPFAM" id="SSF48425">
    <property type="entry name" value="Sec7 domain"/>
    <property type="match status" value="1"/>
</dbReference>
<dbReference type="Pfam" id="PF01369">
    <property type="entry name" value="Sec7"/>
    <property type="match status" value="1"/>
</dbReference>
<dbReference type="Pfam" id="PF20252">
    <property type="entry name" value="BIG2_C"/>
    <property type="match status" value="1"/>
</dbReference>
<sequence length="1912" mass="216077">MSLDNQLVDSNEVSSSPTDVKSVELQDDVQENSRDIDTATSTQTLESPTNNDVKDQLQSQHRNVNGSGNENVIETGTKENDENKGDVSETVAKTNGTAIEELNQEDQQQNESSEADSSASKIINPDASTNAITNEPVETPTVVIGDNNDESTQAATAHNHHRQPSSTSLTSTARVENYQIFKKVFEQILTGKEAKKDELLKKSIEIALKSLETSNERSPLVIFKALKACCEHSSVDLKLKAVDLFAKLFDYSQFDDNSEKTTLTNNSVAVIATCFEGEGTDPELELQVVRALMHSILLMPCHGAALLQAVRQIYNIFIFSLTARNQAVAQGTLTQVISAIFSRVQDLTVKRTKNESSLDLKLGSALQTNLNGNGTTKEEQKQEREQEQEQEQEKLTLTNLENINNTSEIDYDQIAPDDNDADVAVKDAFLIFRAMCKLSIKSLDSSTIDMKSHSVRSKLLSLHTIHTILKDHIDVFLSHDVVIRSGSANEKVRLVDAVRQYINLALSKNAASVLAPVFELSLEIFWIIISNLRSEFKREIPVFWDEIYFPVAEMKSSSPHQKRYLLSIIERLCNDSRCIIEFYLNYDCDSNMPNICESLIDYLTKLSLLKVDVTQLQKQAFIENRRKGISVYDVGKISNLTSSTMSSKPPEPEIYELFPVEHALKMTALSSLVAFLRSMYSWAQRGIINGTSKLPAMDSNNASFLSLSRDRSDSNNTSANISRNQSFINSGTDAENTAINEIEQFESQKQRKKALLEGIKQFNQKAKKGINYFITHGFIRNDSPSEIAKFLLETEGLDKAVIGEYLGEGDEKNIAIMHAFVDQMEFDNSAFVDAMRRFLQAFRLPGEAQKIDRFLLKFAERYVMGNPGLFANADTAYILGYSVIMLNTDLHSPQVKNRMSFESFVMNNSGIDDGKDLPKELLESIYKEILNNEIKLQSEQHAALLAGDITIASNSAQPLGFFGSRNLAREAYIYASKEMSTKAEKLTKQLGSRSGVDASDIKFHAASSVLHVKSIFDTLWMSILAGLTPPFKEYDEDYVAKACLEGIKLSIRIACMFDLEYARASFIGALVQFQNLNNYEEMKRKSVDAIYIMLELAVTEGNNLGNAWTQILTSISQVERLQLIAQGVDRDTIPDLTTTKLVTRSSVESLRTSTSFFSSFSSQTPAQFASSKFHNQHLSSEVAKLLLKTDLEVAVDKVFTNSASLLGRSITEFVKALSTVAKEEIDSSGDSSNPRTYSLQKFVDICYYNMDRIRLEWSQLWAIMGETFNVLGCHPNKSILFFALDSLRQLSMRFLEIEELSHFKFQKEFLRPFEYAMTHNRSAEVKDLVLECANNMILARAGQIKSGWKTIFNVCTAAARETRESLVTKSYKMAIWINKEYIEEVHKQDSFADLVICFTTLAKNEKFQRISLLSLDVLSRLIYEIAQLSFFNITKTNTKGDIEDVKDSESTKSLENGENGENGENDENDENDESAELTFRAQQLRKLWFPVLFAFHDIIMTGEELEVRSKALSSLFDLLMKYGKFFDQNFWNTIFHELLFPIFDVLRNHWELNLEVLNDKLSVWLSTTLIQALKSMVDLFTFYFDDLNHLLGEYLELVTSCICQENDTIARIGRECLTILLLDNSKRFKEKNWDEVTIALGKLFDLTTAVELFELDPLRNNIEDGSEGQGNWSEADNEERDEAGEEGHDGIGNASILLGHDKTKSSRPSIRKSKSSIVVKSVLQLLMIQTLSELLEKDEFYDSIPCDQLMKLAGLLLLSYKFAKDFNDNYDLRVRLWNSGIIERLPNLLKQESSAAAVYINIMFRMYCDDDKTSQEYKNSIMEQLTPLCTLITNRYCEFDESNQQKNISTWKPVISEIFEGYVELDDDDFKKHGPELYKLVVKLLTKSMSEEMKGAIRSFLSRVGEEFVYGA</sequence>
<dbReference type="GO" id="GO:0030663">
    <property type="term" value="C:COPI-coated vesicle membrane"/>
    <property type="evidence" value="ECO:0007669"/>
    <property type="project" value="UniProtKB-SubCell"/>
</dbReference>
<dbReference type="PANTHER" id="PTHR10663:SF375">
    <property type="entry name" value="LD29171P"/>
    <property type="match status" value="1"/>
</dbReference>
<feature type="region of interest" description="Disordered" evidence="3">
    <location>
        <begin position="1661"/>
        <end position="1686"/>
    </location>
</feature>
<dbReference type="InParanoid" id="A5DZV6"/>
<dbReference type="SUPFAM" id="SSF48371">
    <property type="entry name" value="ARM repeat"/>
    <property type="match status" value="1"/>
</dbReference>
<feature type="compositionally biased region" description="Basic and acidic residues" evidence="3">
    <location>
        <begin position="76"/>
        <end position="87"/>
    </location>
</feature>
<feature type="compositionally biased region" description="Basic and acidic residues" evidence="3">
    <location>
        <begin position="376"/>
        <end position="393"/>
    </location>
</feature>
<dbReference type="InterPro" id="IPR023394">
    <property type="entry name" value="Sec7_C_sf"/>
</dbReference>
<dbReference type="GO" id="GO:0005085">
    <property type="term" value="F:guanyl-nucleotide exchange factor activity"/>
    <property type="evidence" value="ECO:0007669"/>
    <property type="project" value="EnsemblFungi"/>
</dbReference>
<dbReference type="SMART" id="SM00222">
    <property type="entry name" value="Sec7"/>
    <property type="match status" value="1"/>
</dbReference>
<dbReference type="VEuPathDB" id="FungiDB:LELG_02893"/>
<accession>A5DZV6</accession>
<dbReference type="Proteomes" id="UP000001996">
    <property type="component" value="Unassembled WGS sequence"/>
</dbReference>
<dbReference type="KEGG" id="lel:PVL30_003729"/>
<feature type="compositionally biased region" description="Polar residues" evidence="3">
    <location>
        <begin position="38"/>
        <end position="74"/>
    </location>
</feature>
<dbReference type="PROSITE" id="PS50190">
    <property type="entry name" value="SEC7"/>
    <property type="match status" value="1"/>
</dbReference>